<keyword evidence="10" id="KW-1185">Reference proteome</keyword>
<dbReference type="Proteomes" id="UP001549921">
    <property type="component" value="Unassembled WGS sequence"/>
</dbReference>
<dbReference type="GO" id="GO:0005840">
    <property type="term" value="C:ribosome"/>
    <property type="evidence" value="ECO:0007669"/>
    <property type="project" value="UniProtKB-KW"/>
</dbReference>
<evidence type="ECO:0000313" key="11">
    <source>
        <dbReference type="Proteomes" id="UP001549921"/>
    </source>
</evidence>
<gene>
    <name evidence="9" type="ORF">ABMA27_004384</name>
    <name evidence="8" type="ORF">ABMA28_004579</name>
</gene>
<dbReference type="PANTHER" id="PTHR46909">
    <property type="entry name" value="39S RIBOSOMAL PROTEIN L36, MITOCHONDRIAL"/>
    <property type="match status" value="1"/>
</dbReference>
<dbReference type="PANTHER" id="PTHR46909:SF1">
    <property type="entry name" value="LARGE RIBOSOMAL SUBUNIT PROTEIN BL36M"/>
    <property type="match status" value="1"/>
</dbReference>
<evidence type="ECO:0000256" key="5">
    <source>
        <dbReference type="ARBA" id="ARBA00023128"/>
    </source>
</evidence>
<evidence type="ECO:0000313" key="8">
    <source>
        <dbReference type="EMBL" id="KAL0822532.1"/>
    </source>
</evidence>
<dbReference type="Pfam" id="PF00444">
    <property type="entry name" value="Ribosomal_L36"/>
    <property type="match status" value="1"/>
</dbReference>
<reference evidence="10 11" key="1">
    <citation type="submission" date="2024-06" db="EMBL/GenBank/DDBJ databases">
        <title>A chromosome-level genome assembly of beet webworm, Loxostege sticticalis.</title>
        <authorList>
            <person name="Zhang Y."/>
        </authorList>
    </citation>
    <scope>NUCLEOTIDE SEQUENCE [LARGE SCALE GENOMIC DNA]</scope>
    <source>
        <strain evidence="9">AQ026</strain>
        <strain evidence="8">AQ028</strain>
        <tissue evidence="8">Male pupae</tissue>
        <tissue evidence="9">Whole body</tissue>
    </source>
</reference>
<dbReference type="NCBIfam" id="TIGR01022">
    <property type="entry name" value="rpmJ_bact"/>
    <property type="match status" value="1"/>
</dbReference>
<dbReference type="GO" id="GO:1990904">
    <property type="term" value="C:ribonucleoprotein complex"/>
    <property type="evidence" value="ECO:0007669"/>
    <property type="project" value="UniProtKB-KW"/>
</dbReference>
<protein>
    <recommendedName>
        <fullName evidence="7">Ribosomal protein</fullName>
    </recommendedName>
</protein>
<keyword evidence="3" id="KW-0809">Transit peptide</keyword>
<comment type="similarity">
    <text evidence="2 7">Belongs to the bacterial ribosomal protein bL36 family.</text>
</comment>
<evidence type="ECO:0000313" key="10">
    <source>
        <dbReference type="Proteomes" id="UP001549920"/>
    </source>
</evidence>
<evidence type="ECO:0000256" key="4">
    <source>
        <dbReference type="ARBA" id="ARBA00022980"/>
    </source>
</evidence>
<evidence type="ECO:0000256" key="7">
    <source>
        <dbReference type="RuleBase" id="RU000570"/>
    </source>
</evidence>
<keyword evidence="4 7" id="KW-0689">Ribosomal protein</keyword>
<dbReference type="EMBL" id="JBEUOH010000016">
    <property type="protein sequence ID" value="KAL0871938.1"/>
    <property type="molecule type" value="Genomic_DNA"/>
</dbReference>
<evidence type="ECO:0000256" key="1">
    <source>
        <dbReference type="ARBA" id="ARBA00004173"/>
    </source>
</evidence>
<dbReference type="SUPFAM" id="SSF57840">
    <property type="entry name" value="Ribosomal protein L36"/>
    <property type="match status" value="1"/>
</dbReference>
<dbReference type="GO" id="GO:0005739">
    <property type="term" value="C:mitochondrion"/>
    <property type="evidence" value="ECO:0007669"/>
    <property type="project" value="UniProtKB-SubCell"/>
</dbReference>
<keyword evidence="6 7" id="KW-0687">Ribonucleoprotein</keyword>
<evidence type="ECO:0000256" key="2">
    <source>
        <dbReference type="ARBA" id="ARBA00007645"/>
    </source>
</evidence>
<proteinExistence type="inferred from homology"/>
<dbReference type="InterPro" id="IPR035977">
    <property type="entry name" value="Ribosomal_bL36_sp"/>
</dbReference>
<evidence type="ECO:0000256" key="6">
    <source>
        <dbReference type="ARBA" id="ARBA00023274"/>
    </source>
</evidence>
<dbReference type="InterPro" id="IPR052143">
    <property type="entry name" value="Mitoribosomal_bL36m"/>
</dbReference>
<evidence type="ECO:0000256" key="3">
    <source>
        <dbReference type="ARBA" id="ARBA00022946"/>
    </source>
</evidence>
<dbReference type="EMBL" id="JBEDNZ010000016">
    <property type="protein sequence ID" value="KAL0822532.1"/>
    <property type="molecule type" value="Genomic_DNA"/>
</dbReference>
<dbReference type="InterPro" id="IPR000473">
    <property type="entry name" value="Ribosomal_bL36"/>
</dbReference>
<organism evidence="8 11">
    <name type="scientific">Loxostege sticticalis</name>
    <name type="common">Beet webworm moth</name>
    <dbReference type="NCBI Taxonomy" id="481309"/>
    <lineage>
        <taxon>Eukaryota</taxon>
        <taxon>Metazoa</taxon>
        <taxon>Ecdysozoa</taxon>
        <taxon>Arthropoda</taxon>
        <taxon>Hexapoda</taxon>
        <taxon>Insecta</taxon>
        <taxon>Pterygota</taxon>
        <taxon>Neoptera</taxon>
        <taxon>Endopterygota</taxon>
        <taxon>Lepidoptera</taxon>
        <taxon>Glossata</taxon>
        <taxon>Ditrysia</taxon>
        <taxon>Pyraloidea</taxon>
        <taxon>Crambidae</taxon>
        <taxon>Pyraustinae</taxon>
        <taxon>Loxostege</taxon>
    </lineage>
</organism>
<comment type="caution">
    <text evidence="8">The sequence shown here is derived from an EMBL/GenBank/DDBJ whole genome shotgun (WGS) entry which is preliminary data.</text>
</comment>
<dbReference type="Proteomes" id="UP001549920">
    <property type="component" value="Unassembled WGS sequence"/>
</dbReference>
<dbReference type="AlphaFoldDB" id="A0ABD0SRQ7"/>
<accession>A0ABD0SRQ7</accession>
<comment type="subcellular location">
    <subcellularLocation>
        <location evidence="1">Mitochondrion</location>
    </subcellularLocation>
</comment>
<name>A0ABD0SRQ7_LOXSC</name>
<evidence type="ECO:0000313" key="9">
    <source>
        <dbReference type="EMBL" id="KAL0871938.1"/>
    </source>
</evidence>
<sequence>MQRLLSIVKTVSSLGSTLTRTVAITPNYFSAMKNVTGNNLLTPCTPMINPVCNLKIKGRVRRRCKSCYFVIRDERLYVMCPKFPRHKQAAMKPKPINTWILTHASQSKVRPW</sequence>
<keyword evidence="5" id="KW-0496">Mitochondrion</keyword>